<dbReference type="AlphaFoldDB" id="A0A423PL50"/>
<evidence type="ECO:0000313" key="6">
    <source>
        <dbReference type="Proteomes" id="UP000283993"/>
    </source>
</evidence>
<keyword evidence="6" id="KW-1185">Reference proteome</keyword>
<dbReference type="EC" id="3.5.1.116" evidence="5"/>
<keyword evidence="3" id="KW-0456">Lyase</keyword>
<dbReference type="InterPro" id="IPR024060">
    <property type="entry name" value="Ureidoglycolate_lyase_dom_sf"/>
</dbReference>
<dbReference type="GO" id="GO:0004848">
    <property type="term" value="F:ureidoglycolate hydrolase activity"/>
    <property type="evidence" value="ECO:0007669"/>
    <property type="project" value="UniProtKB-EC"/>
</dbReference>
<dbReference type="Proteomes" id="UP000283993">
    <property type="component" value="Unassembled WGS sequence"/>
</dbReference>
<dbReference type="GO" id="GO:0000256">
    <property type="term" value="P:allantoin catabolic process"/>
    <property type="evidence" value="ECO:0007669"/>
    <property type="project" value="InterPro"/>
</dbReference>
<accession>A0A423PL50</accession>
<evidence type="ECO:0000256" key="2">
    <source>
        <dbReference type="ARBA" id="ARBA00022631"/>
    </source>
</evidence>
<reference evidence="5 6" key="1">
    <citation type="submission" date="2013-10" db="EMBL/GenBank/DDBJ databases">
        <title>Salinisphaera orenii MK-B5 Genome Sequencing.</title>
        <authorList>
            <person name="Lai Q."/>
            <person name="Li C."/>
            <person name="Shao Z."/>
        </authorList>
    </citation>
    <scope>NUCLEOTIDE SEQUENCE [LARGE SCALE GENOMIC DNA]</scope>
    <source>
        <strain evidence="5 6">MK-B5</strain>
    </source>
</reference>
<dbReference type="SUPFAM" id="SSF51182">
    <property type="entry name" value="RmlC-like cupins"/>
    <property type="match status" value="1"/>
</dbReference>
<dbReference type="GO" id="GO:0050385">
    <property type="term" value="F:ureidoglycolate lyase activity"/>
    <property type="evidence" value="ECO:0007669"/>
    <property type="project" value="UniProtKB-EC"/>
</dbReference>
<dbReference type="GO" id="GO:0006144">
    <property type="term" value="P:purine nucleobase metabolic process"/>
    <property type="evidence" value="ECO:0007669"/>
    <property type="project" value="UniProtKB-KW"/>
</dbReference>
<evidence type="ECO:0000256" key="1">
    <source>
        <dbReference type="ARBA" id="ARBA00011738"/>
    </source>
</evidence>
<keyword evidence="2" id="KW-0659">Purine metabolism</keyword>
<comment type="subunit">
    <text evidence="1">Homodimer.</text>
</comment>
<gene>
    <name evidence="5" type="ORF">SAOR_11410</name>
</gene>
<dbReference type="RefSeq" id="WP_123631539.1">
    <property type="nucleotide sequence ID" value="NZ_AYKH01000023.1"/>
</dbReference>
<comment type="catalytic activity">
    <reaction evidence="4">
        <text>(S)-ureidoglycolate = urea + glyoxylate</text>
        <dbReference type="Rhea" id="RHEA:11304"/>
        <dbReference type="ChEBI" id="CHEBI:16199"/>
        <dbReference type="ChEBI" id="CHEBI:36655"/>
        <dbReference type="ChEBI" id="CHEBI:57296"/>
        <dbReference type="EC" id="4.3.2.3"/>
    </reaction>
</comment>
<dbReference type="InterPro" id="IPR011051">
    <property type="entry name" value="RmlC_Cupin_sf"/>
</dbReference>
<dbReference type="NCBIfam" id="NF009932">
    <property type="entry name" value="PRK13395.1"/>
    <property type="match status" value="1"/>
</dbReference>
<dbReference type="Gene3D" id="2.60.120.480">
    <property type="entry name" value="Ureidoglycolate hydrolase"/>
    <property type="match status" value="1"/>
</dbReference>
<organism evidence="5 6">
    <name type="scientific">Salinisphaera orenii MK-B5</name>
    <dbReference type="NCBI Taxonomy" id="856730"/>
    <lineage>
        <taxon>Bacteria</taxon>
        <taxon>Pseudomonadati</taxon>
        <taxon>Pseudomonadota</taxon>
        <taxon>Gammaproteobacteria</taxon>
        <taxon>Salinisphaerales</taxon>
        <taxon>Salinisphaeraceae</taxon>
        <taxon>Salinisphaera</taxon>
    </lineage>
</organism>
<dbReference type="Pfam" id="PF04115">
    <property type="entry name" value="Ureidogly_lyase"/>
    <property type="match status" value="1"/>
</dbReference>
<dbReference type="CDD" id="cd20298">
    <property type="entry name" value="cupin_UAH"/>
    <property type="match status" value="1"/>
</dbReference>
<evidence type="ECO:0000256" key="3">
    <source>
        <dbReference type="ARBA" id="ARBA00023239"/>
    </source>
</evidence>
<proteinExistence type="predicted"/>
<sequence length="174" mass="18928">MNSRAETHVIEAEPLTASAFAPYGDVIETAGHEAVPMNQGWARRYHDLADVDVTDQQGRVQISLAHVQAEESPVALRLLERHPLGSQIFMPLSGHPFLVVVAGGREAPPRDALRAFVGGYGQGVNYHKGIWHHPMIALEADADFLIVDRQGPGANCEEIPIPDGPVEIHRAARP</sequence>
<dbReference type="PIRSF" id="PIRSF017306">
    <property type="entry name" value="Ureidogly_hydro"/>
    <property type="match status" value="1"/>
</dbReference>
<dbReference type="InterPro" id="IPR007247">
    <property type="entry name" value="Ureidogly_lyase"/>
</dbReference>
<evidence type="ECO:0000313" key="5">
    <source>
        <dbReference type="EMBL" id="ROO26291.1"/>
    </source>
</evidence>
<name>A0A423PL50_9GAMM</name>
<dbReference type="EMBL" id="AYKH01000023">
    <property type="protein sequence ID" value="ROO26291.1"/>
    <property type="molecule type" value="Genomic_DNA"/>
</dbReference>
<protein>
    <submittedName>
        <fullName evidence="5">Ureidoglycolate hydrolase</fullName>
        <ecNumber evidence="5">3.5.1.116</ecNumber>
    </submittedName>
</protein>
<comment type="caution">
    <text evidence="5">The sequence shown here is derived from an EMBL/GenBank/DDBJ whole genome shotgun (WGS) entry which is preliminary data.</text>
</comment>
<keyword evidence="5" id="KW-0378">Hydrolase</keyword>
<dbReference type="InterPro" id="IPR047233">
    <property type="entry name" value="UAH_cupin"/>
</dbReference>
<evidence type="ECO:0000256" key="4">
    <source>
        <dbReference type="ARBA" id="ARBA00047684"/>
    </source>
</evidence>
<dbReference type="PANTHER" id="PTHR21221:SF1">
    <property type="entry name" value="UREIDOGLYCOLATE LYASE"/>
    <property type="match status" value="1"/>
</dbReference>
<dbReference type="PANTHER" id="PTHR21221">
    <property type="entry name" value="UREIDOGLYCOLATE HYDROLASE"/>
    <property type="match status" value="1"/>
</dbReference>